<sequence length="61" mass="6620">MAAAQIEGLRVLTQAHHVHAPPAFKLAGRETVGPYTVRPRGVSLSSFSWKVPDHRTQCVVG</sequence>
<gene>
    <name evidence="1" type="ORF">rCG_41884</name>
</gene>
<dbReference type="EMBL" id="CH474061">
    <property type="protein sequence ID" value="EDL86266.1"/>
    <property type="molecule type" value="Genomic_DNA"/>
</dbReference>
<protein>
    <submittedName>
        <fullName evidence="1">RCG41884</fullName>
    </submittedName>
</protein>
<dbReference type="Proteomes" id="UP000234681">
    <property type="component" value="Chromosome 15"/>
</dbReference>
<name>A6KKS2_RAT</name>
<accession>A6KKS2</accession>
<evidence type="ECO:0000313" key="2">
    <source>
        <dbReference type="Proteomes" id="UP000234681"/>
    </source>
</evidence>
<evidence type="ECO:0000313" key="1">
    <source>
        <dbReference type="EMBL" id="EDL86266.1"/>
    </source>
</evidence>
<organism evidence="1 2">
    <name type="scientific">Rattus norvegicus</name>
    <name type="common">Rat</name>
    <dbReference type="NCBI Taxonomy" id="10116"/>
    <lineage>
        <taxon>Eukaryota</taxon>
        <taxon>Metazoa</taxon>
        <taxon>Chordata</taxon>
        <taxon>Craniata</taxon>
        <taxon>Vertebrata</taxon>
        <taxon>Euteleostomi</taxon>
        <taxon>Mammalia</taxon>
        <taxon>Eutheria</taxon>
        <taxon>Euarchontoglires</taxon>
        <taxon>Glires</taxon>
        <taxon>Rodentia</taxon>
        <taxon>Myomorpha</taxon>
        <taxon>Muroidea</taxon>
        <taxon>Muridae</taxon>
        <taxon>Murinae</taxon>
        <taxon>Rattus</taxon>
    </lineage>
</organism>
<proteinExistence type="predicted"/>
<reference evidence="1 2" key="1">
    <citation type="submission" date="2005-07" db="EMBL/GenBank/DDBJ databases">
        <authorList>
            <person name="Mural R.J."/>
            <person name="Li P.W."/>
            <person name="Adams M.D."/>
            <person name="Amanatides P.G."/>
            <person name="Baden-Tillson H."/>
            <person name="Barnstead M."/>
            <person name="Chin S.H."/>
            <person name="Dew I."/>
            <person name="Evans C.A."/>
            <person name="Ferriera S."/>
            <person name="Flanigan M."/>
            <person name="Fosler C."/>
            <person name="Glodek A."/>
            <person name="Gu Z."/>
            <person name="Holt R.A."/>
            <person name="Jennings D."/>
            <person name="Kraft C.L."/>
            <person name="Lu F."/>
            <person name="Nguyen T."/>
            <person name="Nusskern D.R."/>
            <person name="Pfannkoch C.M."/>
            <person name="Sitter C."/>
            <person name="Sutton G.G."/>
            <person name="Venter J.C."/>
            <person name="Wang Z."/>
            <person name="Woodage T."/>
            <person name="Zheng X.H."/>
            <person name="Zhong F."/>
        </authorList>
    </citation>
    <scope>NUCLEOTIDE SEQUENCE [LARGE SCALE GENOMIC DNA]</scope>
    <source>
        <strain>BN</strain>
        <strain evidence="2">Sprague-Dawley</strain>
    </source>
</reference>
<dbReference type="AlphaFoldDB" id="A6KKS2"/>